<feature type="transmembrane region" description="Helical" evidence="7">
    <location>
        <begin position="177"/>
        <end position="204"/>
    </location>
</feature>
<dbReference type="InterPro" id="IPR002528">
    <property type="entry name" value="MATE_fam"/>
</dbReference>
<proteinExistence type="inferred from homology"/>
<feature type="compositionally biased region" description="Low complexity" evidence="6">
    <location>
        <begin position="35"/>
        <end position="44"/>
    </location>
</feature>
<organism evidence="9 10">
    <name type="scientific">Cylindrotheca closterium</name>
    <dbReference type="NCBI Taxonomy" id="2856"/>
    <lineage>
        <taxon>Eukaryota</taxon>
        <taxon>Sar</taxon>
        <taxon>Stramenopiles</taxon>
        <taxon>Ochrophyta</taxon>
        <taxon>Bacillariophyta</taxon>
        <taxon>Bacillariophyceae</taxon>
        <taxon>Bacillariophycidae</taxon>
        <taxon>Bacillariales</taxon>
        <taxon>Bacillariaceae</taxon>
        <taxon>Cylindrotheca</taxon>
    </lineage>
</organism>
<feature type="region of interest" description="Disordered" evidence="6">
    <location>
        <begin position="35"/>
        <end position="82"/>
    </location>
</feature>
<dbReference type="Proteomes" id="UP001295423">
    <property type="component" value="Unassembled WGS sequence"/>
</dbReference>
<dbReference type="Pfam" id="PF01554">
    <property type="entry name" value="MatE"/>
    <property type="match status" value="1"/>
</dbReference>
<evidence type="ECO:0000256" key="3">
    <source>
        <dbReference type="ARBA" id="ARBA00022692"/>
    </source>
</evidence>
<evidence type="ECO:0008006" key="11">
    <source>
        <dbReference type="Google" id="ProtNLM"/>
    </source>
</evidence>
<protein>
    <recommendedName>
        <fullName evidence="11">Protein DETOXIFICATION</fullName>
    </recommendedName>
</protein>
<keyword evidence="10" id="KW-1185">Reference proteome</keyword>
<feature type="compositionally biased region" description="Polar residues" evidence="6">
    <location>
        <begin position="45"/>
        <end position="58"/>
    </location>
</feature>
<name>A0AAD2JN79_9STRA</name>
<feature type="transmembrane region" description="Helical" evidence="7">
    <location>
        <begin position="314"/>
        <end position="335"/>
    </location>
</feature>
<evidence type="ECO:0000256" key="8">
    <source>
        <dbReference type="SAM" id="SignalP"/>
    </source>
</evidence>
<dbReference type="EMBL" id="CAKOGP040002291">
    <property type="protein sequence ID" value="CAJ1966463.1"/>
    <property type="molecule type" value="Genomic_DNA"/>
</dbReference>
<feature type="transmembrane region" description="Helical" evidence="7">
    <location>
        <begin position="274"/>
        <end position="294"/>
    </location>
</feature>
<evidence type="ECO:0000256" key="2">
    <source>
        <dbReference type="ARBA" id="ARBA00010199"/>
    </source>
</evidence>
<keyword evidence="5 7" id="KW-0472">Membrane</keyword>
<evidence type="ECO:0000256" key="5">
    <source>
        <dbReference type="ARBA" id="ARBA00023136"/>
    </source>
</evidence>
<gene>
    <name evidence="9" type="ORF">CYCCA115_LOCUS22046</name>
</gene>
<feature type="transmembrane region" description="Helical" evidence="7">
    <location>
        <begin position="394"/>
        <end position="421"/>
    </location>
</feature>
<dbReference type="GO" id="GO:0042910">
    <property type="term" value="F:xenobiotic transmembrane transporter activity"/>
    <property type="evidence" value="ECO:0007669"/>
    <property type="project" value="InterPro"/>
</dbReference>
<accession>A0AAD2JN79</accession>
<keyword evidence="8" id="KW-0732">Signal</keyword>
<comment type="caution">
    <text evidence="9">The sequence shown here is derived from an EMBL/GenBank/DDBJ whole genome shotgun (WGS) entry which is preliminary data.</text>
</comment>
<comment type="subcellular location">
    <subcellularLocation>
        <location evidence="1">Membrane</location>
        <topology evidence="1">Multi-pass membrane protein</topology>
    </subcellularLocation>
</comment>
<feature type="transmembrane region" description="Helical" evidence="7">
    <location>
        <begin position="498"/>
        <end position="518"/>
    </location>
</feature>
<feature type="signal peptide" evidence="8">
    <location>
        <begin position="1"/>
        <end position="16"/>
    </location>
</feature>
<dbReference type="InterPro" id="IPR044644">
    <property type="entry name" value="DinF-like"/>
</dbReference>
<evidence type="ECO:0000256" key="7">
    <source>
        <dbReference type="SAM" id="Phobius"/>
    </source>
</evidence>
<feature type="transmembrane region" description="Helical" evidence="7">
    <location>
        <begin position="433"/>
        <end position="453"/>
    </location>
</feature>
<feature type="compositionally biased region" description="Basic and acidic residues" evidence="6">
    <location>
        <begin position="59"/>
        <end position="68"/>
    </location>
</feature>
<evidence type="ECO:0000256" key="4">
    <source>
        <dbReference type="ARBA" id="ARBA00022989"/>
    </source>
</evidence>
<comment type="similarity">
    <text evidence="2">Belongs to the multi antimicrobial extrusion (MATE) (TC 2.A.66.1) family.</text>
</comment>
<feature type="chain" id="PRO_5041985783" description="Protein DETOXIFICATION" evidence="8">
    <location>
        <begin position="17"/>
        <end position="533"/>
    </location>
</feature>
<keyword evidence="3 7" id="KW-0812">Transmembrane</keyword>
<dbReference type="PANTHER" id="PTHR42893">
    <property type="entry name" value="PROTEIN DETOXIFICATION 44, CHLOROPLASTIC-RELATED"/>
    <property type="match status" value="1"/>
</dbReference>
<evidence type="ECO:0000313" key="10">
    <source>
        <dbReference type="Proteomes" id="UP001295423"/>
    </source>
</evidence>
<evidence type="ECO:0000256" key="1">
    <source>
        <dbReference type="ARBA" id="ARBA00004141"/>
    </source>
</evidence>
<dbReference type="AlphaFoldDB" id="A0AAD2JN79"/>
<feature type="transmembrane region" description="Helical" evidence="7">
    <location>
        <begin position="347"/>
        <end position="364"/>
    </location>
</feature>
<keyword evidence="4 7" id="KW-1133">Transmembrane helix</keyword>
<evidence type="ECO:0000313" key="9">
    <source>
        <dbReference type="EMBL" id="CAJ1966463.1"/>
    </source>
</evidence>
<dbReference type="GO" id="GO:0016020">
    <property type="term" value="C:membrane"/>
    <property type="evidence" value="ECO:0007669"/>
    <property type="project" value="UniProtKB-SubCell"/>
</dbReference>
<feature type="transmembrane region" description="Helical" evidence="7">
    <location>
        <begin position="216"/>
        <end position="236"/>
    </location>
</feature>
<reference evidence="9" key="1">
    <citation type="submission" date="2023-08" db="EMBL/GenBank/DDBJ databases">
        <authorList>
            <person name="Audoor S."/>
            <person name="Bilcke G."/>
        </authorList>
    </citation>
    <scope>NUCLEOTIDE SEQUENCE</scope>
</reference>
<evidence type="ECO:0000256" key="6">
    <source>
        <dbReference type="SAM" id="MobiDB-lite"/>
    </source>
</evidence>
<feature type="transmembrane region" description="Helical" evidence="7">
    <location>
        <begin position="460"/>
        <end position="478"/>
    </location>
</feature>
<dbReference type="GO" id="GO:0015297">
    <property type="term" value="F:antiporter activity"/>
    <property type="evidence" value="ECO:0007669"/>
    <property type="project" value="InterPro"/>
</dbReference>
<sequence>MKSISLVLILPVYGFSLNPSLPSVTRVRWSPHCSSSTKISSSSSPTGTGINHKTSFLRSSEETQHSDIDAIPEAEDTQKDETTLASKRQMMSFAIPALGIFLANPLLSNIDNSFVGKTVGTAGLAALSPATICTDQMLYLFSFLSRATTGLVSRAYGSKTNDVEKNEAAAEAGSAPLTVALISGFFLTTVYALFTPAMLAALKVTPALRGPAASYIYWRGAISWAALAQSVCLSVMLATRDAITPLKIVGMAAGVNIVADYLACVWPLRLGCSGAAAATSFATLFSCGFMIKALKKKGILPKIRLPTKKELASLTEFTGPLLAITITRLIGFVSMQRTAMTLGVKHTAAYQMSINLVIFYLLFAEPLSQLSQTRLPGLIDSNDTKGVLDTLKSVLVLGGGTALTVGAVAGLSLFFGSAVFSSDLAVQALAKNAAPAVFLTVLTAIFAVTIDGAMLASRDFSFMLIQGVMTMILQLFLLKNWCSSIPQVYATFTIRLGSYAASSLLRVFSGFGPLGRVIRGNKKEEDYRQMLSL</sequence>
<dbReference type="PANTHER" id="PTHR42893:SF9">
    <property type="entry name" value="PROTEIN DETOXIFICATION 46, CHLOROPLASTIC"/>
    <property type="match status" value="1"/>
</dbReference>